<evidence type="ECO:0000259" key="3">
    <source>
        <dbReference type="PROSITE" id="PS51770"/>
    </source>
</evidence>
<evidence type="ECO:0000256" key="2">
    <source>
        <dbReference type="SAM" id="MobiDB-lite"/>
    </source>
</evidence>
<dbReference type="RefSeq" id="WP_279527221.1">
    <property type="nucleotide sequence ID" value="NZ_CP122312.1"/>
</dbReference>
<sequence length="165" mass="18470">MSADAVTEDQQTATLLESYTEMHEILMPNHTNNLGRALGGVVLHWMDICAAIAARRFARAQVVTASMDHVDFLGAIDVGDVVNVEAFVFETGQTSMDLKVNVYAERPSEGERRRTASSYFTFVAIGGDQEPTSVPDVVCPTEHQEEMRERALRRRRERREQLAAE</sequence>
<dbReference type="Pfam" id="PF03061">
    <property type="entry name" value="4HBT"/>
    <property type="match status" value="1"/>
</dbReference>
<dbReference type="InterPro" id="IPR029069">
    <property type="entry name" value="HotDog_dom_sf"/>
</dbReference>
<dbReference type="PANTHER" id="PTHR11049:SF24">
    <property type="entry name" value="CYTOSOLIC ACYL COENZYME A THIOESTER HYDROLASE"/>
    <property type="match status" value="1"/>
</dbReference>
<organism evidence="4 5">
    <name type="scientific">Halospeciosus flavus</name>
    <dbReference type="NCBI Taxonomy" id="3032283"/>
    <lineage>
        <taxon>Archaea</taxon>
        <taxon>Methanobacteriati</taxon>
        <taxon>Methanobacteriota</taxon>
        <taxon>Stenosarchaea group</taxon>
        <taxon>Halobacteria</taxon>
        <taxon>Halobacteriales</taxon>
        <taxon>Halobacteriaceae</taxon>
        <taxon>Halospeciosus</taxon>
    </lineage>
</organism>
<feature type="domain" description="HotDog ACOT-type" evidence="3">
    <location>
        <begin position="16"/>
        <end position="128"/>
    </location>
</feature>
<gene>
    <name evidence="4" type="ORF">ACFQJ9_13635</name>
</gene>
<dbReference type="InterPro" id="IPR033120">
    <property type="entry name" value="HOTDOG_ACOT"/>
</dbReference>
<evidence type="ECO:0000313" key="5">
    <source>
        <dbReference type="Proteomes" id="UP001596447"/>
    </source>
</evidence>
<name>A0ABD5Z5I1_9EURY</name>
<evidence type="ECO:0000256" key="1">
    <source>
        <dbReference type="ARBA" id="ARBA00022801"/>
    </source>
</evidence>
<dbReference type="PROSITE" id="PS51770">
    <property type="entry name" value="HOTDOG_ACOT"/>
    <property type="match status" value="1"/>
</dbReference>
<dbReference type="InterPro" id="IPR040170">
    <property type="entry name" value="Cytosol_ACT"/>
</dbReference>
<dbReference type="Gene3D" id="3.10.129.10">
    <property type="entry name" value="Hotdog Thioesterase"/>
    <property type="match status" value="1"/>
</dbReference>
<feature type="region of interest" description="Disordered" evidence="2">
    <location>
        <begin position="142"/>
        <end position="165"/>
    </location>
</feature>
<dbReference type="AlphaFoldDB" id="A0ABD5Z5I1"/>
<dbReference type="Proteomes" id="UP001596447">
    <property type="component" value="Unassembled WGS sequence"/>
</dbReference>
<proteinExistence type="predicted"/>
<protein>
    <submittedName>
        <fullName evidence="4">Acyl-CoA thioesterase</fullName>
        <ecNumber evidence="4">3.1.2.20</ecNumber>
    </submittedName>
</protein>
<accession>A0ABD5Z5I1</accession>
<dbReference type="GO" id="GO:0047617">
    <property type="term" value="F:fatty acyl-CoA hydrolase activity"/>
    <property type="evidence" value="ECO:0007669"/>
    <property type="project" value="UniProtKB-EC"/>
</dbReference>
<dbReference type="InterPro" id="IPR006683">
    <property type="entry name" value="Thioestr_dom"/>
</dbReference>
<dbReference type="EC" id="3.1.2.20" evidence="4"/>
<keyword evidence="1 4" id="KW-0378">Hydrolase</keyword>
<dbReference type="EMBL" id="JBHTAR010000011">
    <property type="protein sequence ID" value="MFC7200441.1"/>
    <property type="molecule type" value="Genomic_DNA"/>
</dbReference>
<dbReference type="CDD" id="cd03442">
    <property type="entry name" value="BFIT_BACH"/>
    <property type="match status" value="1"/>
</dbReference>
<keyword evidence="5" id="KW-1185">Reference proteome</keyword>
<dbReference type="SUPFAM" id="SSF54637">
    <property type="entry name" value="Thioesterase/thiol ester dehydrase-isomerase"/>
    <property type="match status" value="1"/>
</dbReference>
<evidence type="ECO:0000313" key="4">
    <source>
        <dbReference type="EMBL" id="MFC7200441.1"/>
    </source>
</evidence>
<dbReference type="PANTHER" id="PTHR11049">
    <property type="entry name" value="ACYL COENZYME A THIOESTER HYDROLASE"/>
    <property type="match status" value="1"/>
</dbReference>
<reference evidence="4 5" key="1">
    <citation type="journal article" date="2019" name="Int. J. Syst. Evol. Microbiol.">
        <title>The Global Catalogue of Microorganisms (GCM) 10K type strain sequencing project: providing services to taxonomists for standard genome sequencing and annotation.</title>
        <authorList>
            <consortium name="The Broad Institute Genomics Platform"/>
            <consortium name="The Broad Institute Genome Sequencing Center for Infectious Disease"/>
            <person name="Wu L."/>
            <person name="Ma J."/>
        </authorList>
    </citation>
    <scope>NUCLEOTIDE SEQUENCE [LARGE SCALE GENOMIC DNA]</scope>
    <source>
        <strain evidence="4 5">XZGYJ-43</strain>
    </source>
</reference>
<comment type="caution">
    <text evidence="4">The sequence shown here is derived from an EMBL/GenBank/DDBJ whole genome shotgun (WGS) entry which is preliminary data.</text>
</comment>